<keyword evidence="15" id="KW-0812">Transmembrane</keyword>
<keyword evidence="11" id="KW-0829">Tyrosine-protein kinase</keyword>
<evidence type="ECO:0000259" key="16">
    <source>
        <dbReference type="PROSITE" id="PS50001"/>
    </source>
</evidence>
<dbReference type="GO" id="GO:0035591">
    <property type="term" value="F:signaling adaptor activity"/>
    <property type="evidence" value="ECO:0007669"/>
    <property type="project" value="TreeGrafter"/>
</dbReference>
<dbReference type="SUPFAM" id="SSF50044">
    <property type="entry name" value="SH3-domain"/>
    <property type="match status" value="1"/>
</dbReference>
<keyword evidence="7" id="KW-0547">Nucleotide-binding</keyword>
<dbReference type="Gene3D" id="2.30.30.40">
    <property type="entry name" value="SH3 Domains"/>
    <property type="match status" value="1"/>
</dbReference>
<evidence type="ECO:0000313" key="19">
    <source>
        <dbReference type="Proteomes" id="UP000694523"/>
    </source>
</evidence>
<evidence type="ECO:0000256" key="6">
    <source>
        <dbReference type="ARBA" id="ARBA00022679"/>
    </source>
</evidence>
<evidence type="ECO:0000256" key="13">
    <source>
        <dbReference type="PROSITE-ProRule" id="PRU00191"/>
    </source>
</evidence>
<keyword evidence="6" id="KW-0808">Transferase</keyword>
<keyword evidence="12" id="KW-0449">Lipoprotein</keyword>
<dbReference type="Ensembl" id="ENSNMLT00000003218.1">
    <property type="protein sequence ID" value="ENSNMLP00000002797.1"/>
    <property type="gene ID" value="ENSNMLG00000002021.1"/>
</dbReference>
<feature type="domain" description="SH2" evidence="16">
    <location>
        <begin position="140"/>
        <end position="232"/>
    </location>
</feature>
<protein>
    <recommendedName>
        <fullName evidence="2">non-specific protein-tyrosine kinase</fullName>
        <ecNumber evidence="2">2.7.10.2</ecNumber>
    </recommendedName>
</protein>
<keyword evidence="4" id="KW-0963">Cytoplasm</keyword>
<keyword evidence="10 13" id="KW-0727">SH2 domain</keyword>
<evidence type="ECO:0000256" key="4">
    <source>
        <dbReference type="ARBA" id="ARBA00022490"/>
    </source>
</evidence>
<feature type="transmembrane region" description="Helical" evidence="15">
    <location>
        <begin position="259"/>
        <end position="278"/>
    </location>
</feature>
<dbReference type="Proteomes" id="UP000694523">
    <property type="component" value="Unplaced"/>
</dbReference>
<keyword evidence="3 14" id="KW-0728">SH3 domain</keyword>
<keyword evidence="19" id="KW-1185">Reference proteome</keyword>
<evidence type="ECO:0000256" key="10">
    <source>
        <dbReference type="ARBA" id="ARBA00022999"/>
    </source>
</evidence>
<dbReference type="GO" id="GO:0005737">
    <property type="term" value="C:cytoplasm"/>
    <property type="evidence" value="ECO:0007669"/>
    <property type="project" value="UniProtKB-SubCell"/>
</dbReference>
<dbReference type="InterPro" id="IPR036028">
    <property type="entry name" value="SH3-like_dom_sf"/>
</dbReference>
<proteinExistence type="predicted"/>
<dbReference type="GO" id="GO:0007167">
    <property type="term" value="P:enzyme-linked receptor protein signaling pathway"/>
    <property type="evidence" value="ECO:0007669"/>
    <property type="project" value="TreeGrafter"/>
</dbReference>
<name>A0A8C6SAB8_9GOBI</name>
<dbReference type="PRINTS" id="PR00401">
    <property type="entry name" value="SH2DOMAIN"/>
</dbReference>
<dbReference type="PANTHER" id="PTHR19969:SF5">
    <property type="entry name" value="CRK-LIKE PROTEIN"/>
    <property type="match status" value="1"/>
</dbReference>
<dbReference type="SMART" id="SM00326">
    <property type="entry name" value="SH3"/>
    <property type="match status" value="1"/>
</dbReference>
<dbReference type="PANTHER" id="PTHR19969">
    <property type="entry name" value="SH2-SH3 ADAPTOR PROTEIN-RELATED"/>
    <property type="match status" value="1"/>
</dbReference>
<dbReference type="InterPro" id="IPR000980">
    <property type="entry name" value="SH2"/>
</dbReference>
<dbReference type="FunFam" id="2.30.30.40:FF:000229">
    <property type="entry name" value="Tyrosine-protein kinase"/>
    <property type="match status" value="1"/>
</dbReference>
<evidence type="ECO:0000256" key="12">
    <source>
        <dbReference type="ARBA" id="ARBA00023288"/>
    </source>
</evidence>
<comment type="subcellular location">
    <subcellularLocation>
        <location evidence="1">Cytoplasm</location>
    </subcellularLocation>
</comment>
<feature type="domain" description="SH3" evidence="17">
    <location>
        <begin position="72"/>
        <end position="133"/>
    </location>
</feature>
<evidence type="ECO:0000256" key="7">
    <source>
        <dbReference type="ARBA" id="ARBA00022741"/>
    </source>
</evidence>
<keyword evidence="5" id="KW-0597">Phosphoprotein</keyword>
<dbReference type="PRINTS" id="PR00452">
    <property type="entry name" value="SH3DOMAIN"/>
</dbReference>
<keyword evidence="8" id="KW-0418">Kinase</keyword>
<dbReference type="Pfam" id="PF00017">
    <property type="entry name" value="SH2"/>
    <property type="match status" value="1"/>
</dbReference>
<evidence type="ECO:0000256" key="9">
    <source>
        <dbReference type="ARBA" id="ARBA00022840"/>
    </source>
</evidence>
<dbReference type="EC" id="2.7.10.2" evidence="2"/>
<keyword evidence="15" id="KW-0472">Membrane</keyword>
<evidence type="ECO:0000256" key="5">
    <source>
        <dbReference type="ARBA" id="ARBA00022553"/>
    </source>
</evidence>
<dbReference type="Gene3D" id="3.30.505.10">
    <property type="entry name" value="SH2 domain"/>
    <property type="match status" value="1"/>
</dbReference>
<reference evidence="18" key="1">
    <citation type="submission" date="2025-08" db="UniProtKB">
        <authorList>
            <consortium name="Ensembl"/>
        </authorList>
    </citation>
    <scope>IDENTIFICATION</scope>
</reference>
<dbReference type="GO" id="GO:0030971">
    <property type="term" value="F:receptor tyrosine kinase binding"/>
    <property type="evidence" value="ECO:0007669"/>
    <property type="project" value="TreeGrafter"/>
</dbReference>
<dbReference type="InterPro" id="IPR036860">
    <property type="entry name" value="SH2_dom_sf"/>
</dbReference>
<dbReference type="SUPFAM" id="SSF55550">
    <property type="entry name" value="SH2 domain"/>
    <property type="match status" value="1"/>
</dbReference>
<evidence type="ECO:0000256" key="14">
    <source>
        <dbReference type="PROSITE-ProRule" id="PRU00192"/>
    </source>
</evidence>
<dbReference type="GO" id="GO:0004715">
    <property type="term" value="F:non-membrane spanning protein tyrosine kinase activity"/>
    <property type="evidence" value="ECO:0007669"/>
    <property type="project" value="UniProtKB-EC"/>
</dbReference>
<dbReference type="PROSITE" id="PS50002">
    <property type="entry name" value="SH3"/>
    <property type="match status" value="1"/>
</dbReference>
<evidence type="ECO:0000313" key="18">
    <source>
        <dbReference type="Ensembl" id="ENSNMLP00000002797.1"/>
    </source>
</evidence>
<reference evidence="18" key="2">
    <citation type="submission" date="2025-09" db="UniProtKB">
        <authorList>
            <consortium name="Ensembl"/>
        </authorList>
    </citation>
    <scope>IDENTIFICATION</scope>
</reference>
<dbReference type="InterPro" id="IPR001452">
    <property type="entry name" value="SH3_domain"/>
</dbReference>
<evidence type="ECO:0000259" key="17">
    <source>
        <dbReference type="PROSITE" id="PS50002"/>
    </source>
</evidence>
<evidence type="ECO:0000256" key="8">
    <source>
        <dbReference type="ARBA" id="ARBA00022777"/>
    </source>
</evidence>
<dbReference type="Pfam" id="PF14604">
    <property type="entry name" value="SH3_9"/>
    <property type="match status" value="1"/>
</dbReference>
<keyword evidence="9" id="KW-0067">ATP-binding</keyword>
<sequence>MMEGCCRSCMPCCRCLWDWIWPEFRYPNVANGGGRIGGDGGMVLENPAAAEIRTVSGDLRPPVPAVPSPQKRPAQLYQALFDFEARSNDELSVRGGDKLSVIEKRGNYVLAKKLTGSLESGLIPANYVALLQDEFAKHKWYYGNINRGKAEKLLMASQNKDGSFLVRLSESHSDEYTVSVRSEGKIFHFRIQRSVIGAYLVSEKISFATLGELISYYQKNPQSLGVLLQEPCAQQTEKQETDGLTSSPSSFRLWPIARVLRFIIIRLLFIVFCIYFLVF</sequence>
<dbReference type="InterPro" id="IPR051184">
    <property type="entry name" value="Tyrosine-phos_adapter"/>
</dbReference>
<dbReference type="PROSITE" id="PS50001">
    <property type="entry name" value="SH2"/>
    <property type="match status" value="1"/>
</dbReference>
<evidence type="ECO:0000256" key="2">
    <source>
        <dbReference type="ARBA" id="ARBA00011903"/>
    </source>
</evidence>
<dbReference type="GO" id="GO:0016477">
    <property type="term" value="P:cell migration"/>
    <property type="evidence" value="ECO:0007669"/>
    <property type="project" value="TreeGrafter"/>
</dbReference>
<evidence type="ECO:0000256" key="1">
    <source>
        <dbReference type="ARBA" id="ARBA00004496"/>
    </source>
</evidence>
<keyword evidence="15" id="KW-1133">Transmembrane helix</keyword>
<evidence type="ECO:0000256" key="11">
    <source>
        <dbReference type="ARBA" id="ARBA00023137"/>
    </source>
</evidence>
<evidence type="ECO:0000256" key="15">
    <source>
        <dbReference type="SAM" id="Phobius"/>
    </source>
</evidence>
<dbReference type="AlphaFoldDB" id="A0A8C6SAB8"/>
<accession>A0A8C6SAB8</accession>
<evidence type="ECO:0000256" key="3">
    <source>
        <dbReference type="ARBA" id="ARBA00022443"/>
    </source>
</evidence>
<dbReference type="SMART" id="SM00252">
    <property type="entry name" value="SH2"/>
    <property type="match status" value="1"/>
</dbReference>
<organism evidence="18 19">
    <name type="scientific">Neogobius melanostomus</name>
    <name type="common">round goby</name>
    <dbReference type="NCBI Taxonomy" id="47308"/>
    <lineage>
        <taxon>Eukaryota</taxon>
        <taxon>Metazoa</taxon>
        <taxon>Chordata</taxon>
        <taxon>Craniata</taxon>
        <taxon>Vertebrata</taxon>
        <taxon>Euteleostomi</taxon>
        <taxon>Actinopterygii</taxon>
        <taxon>Neopterygii</taxon>
        <taxon>Teleostei</taxon>
        <taxon>Neoteleostei</taxon>
        <taxon>Acanthomorphata</taxon>
        <taxon>Gobiaria</taxon>
        <taxon>Gobiiformes</taxon>
        <taxon>Gobioidei</taxon>
        <taxon>Gobiidae</taxon>
        <taxon>Benthophilinae</taxon>
        <taxon>Neogobiini</taxon>
        <taxon>Neogobius</taxon>
    </lineage>
</organism>
<dbReference type="GO" id="GO:0005524">
    <property type="term" value="F:ATP binding"/>
    <property type="evidence" value="ECO:0007669"/>
    <property type="project" value="UniProtKB-KW"/>
</dbReference>